<organism evidence="2 3">
    <name type="scientific">Flavobacterium amnicola</name>
    <dbReference type="NCBI Taxonomy" id="2506422"/>
    <lineage>
        <taxon>Bacteria</taxon>
        <taxon>Pseudomonadati</taxon>
        <taxon>Bacteroidota</taxon>
        <taxon>Flavobacteriia</taxon>
        <taxon>Flavobacteriales</taxon>
        <taxon>Flavobacteriaceae</taxon>
        <taxon>Flavobacterium</taxon>
    </lineage>
</organism>
<feature type="signal peptide" evidence="1">
    <location>
        <begin position="1"/>
        <end position="21"/>
    </location>
</feature>
<dbReference type="EMBL" id="SBKO01000001">
    <property type="protein sequence ID" value="RXR21238.1"/>
    <property type="molecule type" value="Genomic_DNA"/>
</dbReference>
<dbReference type="Pfam" id="PF07610">
    <property type="entry name" value="DUF1573"/>
    <property type="match status" value="1"/>
</dbReference>
<dbReference type="RefSeq" id="WP_129434919.1">
    <property type="nucleotide sequence ID" value="NZ_SBKO01000001.1"/>
</dbReference>
<feature type="chain" id="PRO_5020983431" evidence="1">
    <location>
        <begin position="22"/>
        <end position="181"/>
    </location>
</feature>
<sequence length="181" mass="18837">MKKIILMAAAIAFFGNLDASAQEIAKNTKKVKKAKTTKVASKKEEAPKFEMVKVAGPAMTFESETVDYGTIEQGADGQRQFTIINNGTEPLVISNAVGSCGCTVPTFPKEPIAPGAKAVIGVKYDTNRVGAFTKSVTITSNAKDLPTKVVTIKGTVNAKAAPVSPLTPAAPAGPVVDMPKS</sequence>
<dbReference type="AlphaFoldDB" id="A0A4Q1K603"/>
<name>A0A4Q1K603_9FLAO</name>
<dbReference type="Proteomes" id="UP000290283">
    <property type="component" value="Unassembled WGS sequence"/>
</dbReference>
<accession>A0A4Q1K603</accession>
<proteinExistence type="predicted"/>
<keyword evidence="1" id="KW-0732">Signal</keyword>
<dbReference type="OrthoDB" id="826619at2"/>
<dbReference type="InterPro" id="IPR013783">
    <property type="entry name" value="Ig-like_fold"/>
</dbReference>
<dbReference type="InterPro" id="IPR011467">
    <property type="entry name" value="DUF1573"/>
</dbReference>
<dbReference type="PANTHER" id="PTHR37833">
    <property type="entry name" value="LIPOPROTEIN-RELATED"/>
    <property type="match status" value="1"/>
</dbReference>
<dbReference type="PANTHER" id="PTHR37833:SF1">
    <property type="entry name" value="SIGNAL PEPTIDE PROTEIN"/>
    <property type="match status" value="1"/>
</dbReference>
<evidence type="ECO:0000313" key="2">
    <source>
        <dbReference type="EMBL" id="RXR21238.1"/>
    </source>
</evidence>
<evidence type="ECO:0000256" key="1">
    <source>
        <dbReference type="SAM" id="SignalP"/>
    </source>
</evidence>
<gene>
    <name evidence="2" type="ORF">EQG63_04675</name>
</gene>
<keyword evidence="3" id="KW-1185">Reference proteome</keyword>
<protein>
    <submittedName>
        <fullName evidence="2">DUF1573 domain-containing protein</fullName>
    </submittedName>
</protein>
<evidence type="ECO:0000313" key="3">
    <source>
        <dbReference type="Proteomes" id="UP000290283"/>
    </source>
</evidence>
<reference evidence="3" key="1">
    <citation type="submission" date="2019-01" db="EMBL/GenBank/DDBJ databases">
        <title>Cytophagaceae bacterium strain CAR-16.</title>
        <authorList>
            <person name="Chen W.-M."/>
        </authorList>
    </citation>
    <scope>NUCLEOTIDE SEQUENCE [LARGE SCALE GENOMIC DNA]</scope>
    <source>
        <strain evidence="3">LLJ-11</strain>
    </source>
</reference>
<dbReference type="Gene3D" id="2.60.40.10">
    <property type="entry name" value="Immunoglobulins"/>
    <property type="match status" value="1"/>
</dbReference>
<comment type="caution">
    <text evidence="2">The sequence shown here is derived from an EMBL/GenBank/DDBJ whole genome shotgun (WGS) entry which is preliminary data.</text>
</comment>